<gene>
    <name evidence="8" type="primary">br_13</name>
    <name evidence="8" type="ORF">c5_g1_i3</name>
</gene>
<dbReference type="InterPro" id="IPR007588">
    <property type="entry name" value="Znf_FLYWCH"/>
</dbReference>
<evidence type="ECO:0000313" key="8">
    <source>
        <dbReference type="EMBL" id="JAI40385.1"/>
    </source>
</evidence>
<dbReference type="GO" id="GO:0008270">
    <property type="term" value="F:zinc ion binding"/>
    <property type="evidence" value="ECO:0007669"/>
    <property type="project" value="UniProtKB-KW"/>
</dbReference>
<feature type="compositionally biased region" description="Basic residues" evidence="6">
    <location>
        <begin position="653"/>
        <end position="673"/>
    </location>
</feature>
<dbReference type="OrthoDB" id="2311693at2759"/>
<name>A0A0K8VP95_BACLA</name>
<feature type="compositionally biased region" description="Polar residues" evidence="6">
    <location>
        <begin position="753"/>
        <end position="762"/>
    </location>
</feature>
<comment type="subcellular location">
    <subcellularLocation>
        <location evidence="1">Nucleus</location>
    </subcellularLocation>
</comment>
<feature type="region of interest" description="Disordered" evidence="6">
    <location>
        <begin position="119"/>
        <end position="224"/>
    </location>
</feature>
<dbReference type="CDD" id="cd18315">
    <property type="entry name" value="BTB_POZ_BAB-like"/>
    <property type="match status" value="1"/>
</dbReference>
<dbReference type="PANTHER" id="PTHR23110">
    <property type="entry name" value="BTB DOMAIN TRANSCRIPTION FACTOR"/>
    <property type="match status" value="1"/>
</dbReference>
<dbReference type="Pfam" id="PF04500">
    <property type="entry name" value="FLYWCH"/>
    <property type="match status" value="1"/>
</dbReference>
<feature type="compositionally biased region" description="Basic residues" evidence="6">
    <location>
        <begin position="606"/>
        <end position="615"/>
    </location>
</feature>
<dbReference type="SUPFAM" id="SSF54695">
    <property type="entry name" value="POZ domain"/>
    <property type="match status" value="1"/>
</dbReference>
<proteinExistence type="predicted"/>
<evidence type="ECO:0000256" key="4">
    <source>
        <dbReference type="ARBA" id="ARBA00022833"/>
    </source>
</evidence>
<keyword evidence="5" id="KW-0539">Nucleus</keyword>
<dbReference type="SMART" id="SM00225">
    <property type="entry name" value="BTB"/>
    <property type="match status" value="1"/>
</dbReference>
<keyword evidence="3" id="KW-0863">Zinc-finger</keyword>
<feature type="compositionally biased region" description="Pro residues" evidence="6">
    <location>
        <begin position="687"/>
        <end position="697"/>
    </location>
</feature>
<dbReference type="PROSITE" id="PS50097">
    <property type="entry name" value="BTB"/>
    <property type="match status" value="1"/>
</dbReference>
<dbReference type="InterPro" id="IPR011333">
    <property type="entry name" value="SKP1/BTB/POZ_sf"/>
</dbReference>
<evidence type="ECO:0000259" key="7">
    <source>
        <dbReference type="PROSITE" id="PS50097"/>
    </source>
</evidence>
<feature type="compositionally biased region" description="Gly residues" evidence="6">
    <location>
        <begin position="618"/>
        <end position="630"/>
    </location>
</feature>
<feature type="compositionally biased region" description="Low complexity" evidence="6">
    <location>
        <begin position="183"/>
        <end position="199"/>
    </location>
</feature>
<feature type="compositionally biased region" description="Polar residues" evidence="6">
    <location>
        <begin position="774"/>
        <end position="802"/>
    </location>
</feature>
<dbReference type="Gene3D" id="3.30.710.10">
    <property type="entry name" value="Potassium Channel Kv1.1, Chain A"/>
    <property type="match status" value="1"/>
</dbReference>
<sequence length="825" mass="86638">MDDEFKLCWKNFQDNIASGFQNLYDRGDLVDVTLACDGKLLHAHKIVLAICSPYFQEIFITNPCKHPIIILKDVTFNIMCELLEFMYQGVVNVKHTELQSFMKIGQLLQIKGLATNASSAAGNTTTDKSASQTHNADEASNACVDADNNGSGTAAKTGLNRAASGNDDANGTDGLSSVKVSNPISVKSHSPASSPSPMSFAESTANANQQNFKSSPESNLPLHPNYHAASSLKRHADLNNDALSIYSRKQFRRSIASADHNTDHSDSADADAESDYFLPSLPHLASNSSAAAAAAAFRGSFNPAAFGFDYNLYKNSSAGGASGVGGACGGNTPGGGSSGPEYPNDLHIPSDYSKNFANHVDIPPNSSNVVMLSSTSLLHGSCVFNRNNTVATQQGMKTYWLCKSYRISMCRARCITHQGRVISATGVHNHPPHMRGSGPGGGMSNNGGGNSNASGSGNGVGFPIDVNAQQSSSVATSNTSAINLNSINIPGVLLPGGGNSAANVSTTTGVRLHHTTASGAIGTTMYQQHNSMHNSPAQQLQLHHQQQQLQHQQHQLHAVGGSSSPPPVSAGLMGNAHLHGHSTPSATSLLMSHHSAPDNGSMAGNVHHHHHHQHHTIGGSGNGGIGGAGGSQNLHSNSVIQNILHSANASNAMHHHHHTQLPHMSHLSHHQHHQQHEPHLEITPLMQSPPLPPPPPLHLQSPSNQSNQSQHGSGGANSLSSPITTTPASVPSGSALKSPARTNLSDEAICASEAQSHSAHSTRLSEQHQHMLSHGTTLSPSEINSNTAVSSHSTDGANESQHQAHVIDSITISPGEGHSFKMEDM</sequence>
<evidence type="ECO:0000256" key="3">
    <source>
        <dbReference type="ARBA" id="ARBA00022771"/>
    </source>
</evidence>
<dbReference type="InterPro" id="IPR051095">
    <property type="entry name" value="Dros_DevTransReg"/>
</dbReference>
<dbReference type="InterPro" id="IPR000210">
    <property type="entry name" value="BTB/POZ_dom"/>
</dbReference>
<keyword evidence="4" id="KW-0862">Zinc</keyword>
<dbReference type="PANTHER" id="PTHR23110:SF81">
    <property type="entry name" value="BTB-PROTEIN-VII, ISOFORM F-RELATED"/>
    <property type="match status" value="1"/>
</dbReference>
<dbReference type="Gene3D" id="2.20.25.240">
    <property type="match status" value="1"/>
</dbReference>
<dbReference type="EMBL" id="GDHF01011929">
    <property type="protein sequence ID" value="JAI40385.1"/>
    <property type="molecule type" value="Transcribed_RNA"/>
</dbReference>
<protein>
    <submittedName>
        <fullName evidence="8">Broad-complex core protein isoform 6</fullName>
    </submittedName>
</protein>
<reference evidence="8" key="1">
    <citation type="submission" date="2015-06" db="EMBL/GenBank/DDBJ databases">
        <authorList>
            <person name="Hoefler B.C."/>
            <person name="Straight P.D."/>
        </authorList>
    </citation>
    <scope>NUCLEOTIDE SEQUENCE</scope>
</reference>
<feature type="region of interest" description="Disordered" evidence="6">
    <location>
        <begin position="531"/>
        <end position="634"/>
    </location>
</feature>
<feature type="compositionally biased region" description="Polar residues" evidence="6">
    <location>
        <begin position="201"/>
        <end position="218"/>
    </location>
</feature>
<feature type="region of interest" description="Disordered" evidence="6">
    <location>
        <begin position="651"/>
        <end position="802"/>
    </location>
</feature>
<evidence type="ECO:0000256" key="5">
    <source>
        <dbReference type="ARBA" id="ARBA00023242"/>
    </source>
</evidence>
<feature type="region of interest" description="Disordered" evidence="6">
    <location>
        <begin position="425"/>
        <end position="464"/>
    </location>
</feature>
<evidence type="ECO:0000256" key="2">
    <source>
        <dbReference type="ARBA" id="ARBA00022723"/>
    </source>
</evidence>
<feature type="compositionally biased region" description="Polar residues" evidence="6">
    <location>
        <begin position="719"/>
        <end position="732"/>
    </location>
</feature>
<feature type="compositionally biased region" description="Polar residues" evidence="6">
    <location>
        <begin position="167"/>
        <end position="182"/>
    </location>
</feature>
<feature type="compositionally biased region" description="Low complexity" evidence="6">
    <location>
        <begin position="698"/>
        <end position="711"/>
    </location>
</feature>
<organism evidence="8">
    <name type="scientific">Bactrocera latifrons</name>
    <name type="common">Malaysian fruit fly</name>
    <name type="synonym">Chaetodacus latifrons</name>
    <dbReference type="NCBI Taxonomy" id="174628"/>
    <lineage>
        <taxon>Eukaryota</taxon>
        <taxon>Metazoa</taxon>
        <taxon>Ecdysozoa</taxon>
        <taxon>Arthropoda</taxon>
        <taxon>Hexapoda</taxon>
        <taxon>Insecta</taxon>
        <taxon>Pterygota</taxon>
        <taxon>Neoptera</taxon>
        <taxon>Endopterygota</taxon>
        <taxon>Diptera</taxon>
        <taxon>Brachycera</taxon>
        <taxon>Muscomorpha</taxon>
        <taxon>Tephritoidea</taxon>
        <taxon>Tephritidae</taxon>
        <taxon>Bactrocera</taxon>
        <taxon>Bactrocera</taxon>
    </lineage>
</organism>
<keyword evidence="2" id="KW-0479">Metal-binding</keyword>
<dbReference type="GO" id="GO:0005634">
    <property type="term" value="C:nucleus"/>
    <property type="evidence" value="ECO:0007669"/>
    <property type="project" value="UniProtKB-SubCell"/>
</dbReference>
<feature type="compositionally biased region" description="Low complexity" evidence="6">
    <location>
        <begin position="538"/>
        <end position="563"/>
    </location>
</feature>
<feature type="domain" description="BTB" evidence="7">
    <location>
        <begin position="30"/>
        <end position="95"/>
    </location>
</feature>
<evidence type="ECO:0000256" key="1">
    <source>
        <dbReference type="ARBA" id="ARBA00004123"/>
    </source>
</evidence>
<accession>A0A0K8VP95</accession>
<dbReference type="Pfam" id="PF00651">
    <property type="entry name" value="BTB"/>
    <property type="match status" value="1"/>
</dbReference>
<dbReference type="GO" id="GO:0006357">
    <property type="term" value="P:regulation of transcription by RNA polymerase II"/>
    <property type="evidence" value="ECO:0007669"/>
    <property type="project" value="TreeGrafter"/>
</dbReference>
<dbReference type="AlphaFoldDB" id="A0A0K8VP95"/>
<evidence type="ECO:0000256" key="6">
    <source>
        <dbReference type="SAM" id="MobiDB-lite"/>
    </source>
</evidence>
<feature type="compositionally biased region" description="Gly residues" evidence="6">
    <location>
        <begin position="437"/>
        <end position="460"/>
    </location>
</feature>